<dbReference type="InParanoid" id="A0A2K3CV11"/>
<feature type="region of interest" description="Disordered" evidence="1">
    <location>
        <begin position="1037"/>
        <end position="1076"/>
    </location>
</feature>
<feature type="compositionally biased region" description="Low complexity" evidence="1">
    <location>
        <begin position="890"/>
        <end position="901"/>
    </location>
</feature>
<feature type="region of interest" description="Disordered" evidence="1">
    <location>
        <begin position="1089"/>
        <end position="1172"/>
    </location>
</feature>
<evidence type="ECO:0000313" key="3">
    <source>
        <dbReference type="EMBL" id="PNW72120.1"/>
    </source>
</evidence>
<feature type="region of interest" description="Disordered" evidence="1">
    <location>
        <begin position="550"/>
        <end position="582"/>
    </location>
</feature>
<evidence type="ECO:0000313" key="4">
    <source>
        <dbReference type="Proteomes" id="UP000006906"/>
    </source>
</evidence>
<feature type="compositionally biased region" description="Low complexity" evidence="1">
    <location>
        <begin position="1127"/>
        <end position="1142"/>
    </location>
</feature>
<keyword evidence="2" id="KW-1133">Transmembrane helix</keyword>
<keyword evidence="4" id="KW-1185">Reference proteome</keyword>
<feature type="compositionally biased region" description="Gly residues" evidence="1">
    <location>
        <begin position="1116"/>
        <end position="1126"/>
    </location>
</feature>
<dbReference type="AlphaFoldDB" id="A0A2K3CV11"/>
<dbReference type="Gramene" id="PNW72120">
    <property type="protein sequence ID" value="PNW72120"/>
    <property type="gene ID" value="CHLRE_16g681600v5"/>
</dbReference>
<keyword evidence="2" id="KW-0812">Transmembrane</keyword>
<accession>A0A2K3CV11</accession>
<dbReference type="GeneID" id="5717559"/>
<feature type="region of interest" description="Disordered" evidence="1">
    <location>
        <begin position="874"/>
        <end position="944"/>
    </location>
</feature>
<evidence type="ECO:0000256" key="1">
    <source>
        <dbReference type="SAM" id="MobiDB-lite"/>
    </source>
</evidence>
<reference evidence="3 4" key="1">
    <citation type="journal article" date="2007" name="Science">
        <title>The Chlamydomonas genome reveals the evolution of key animal and plant functions.</title>
        <authorList>
            <person name="Merchant S.S."/>
            <person name="Prochnik S.E."/>
            <person name="Vallon O."/>
            <person name="Harris E.H."/>
            <person name="Karpowicz S.J."/>
            <person name="Witman G.B."/>
            <person name="Terry A."/>
            <person name="Salamov A."/>
            <person name="Fritz-Laylin L.K."/>
            <person name="Marechal-Drouard L."/>
            <person name="Marshall W.F."/>
            <person name="Qu L.H."/>
            <person name="Nelson D.R."/>
            <person name="Sanderfoot A.A."/>
            <person name="Spalding M.H."/>
            <person name="Kapitonov V.V."/>
            <person name="Ren Q."/>
            <person name="Ferris P."/>
            <person name="Lindquist E."/>
            <person name="Shapiro H."/>
            <person name="Lucas S.M."/>
            <person name="Grimwood J."/>
            <person name="Schmutz J."/>
            <person name="Cardol P."/>
            <person name="Cerutti H."/>
            <person name="Chanfreau G."/>
            <person name="Chen C.L."/>
            <person name="Cognat V."/>
            <person name="Croft M.T."/>
            <person name="Dent R."/>
            <person name="Dutcher S."/>
            <person name="Fernandez E."/>
            <person name="Fukuzawa H."/>
            <person name="Gonzalez-Ballester D."/>
            <person name="Gonzalez-Halphen D."/>
            <person name="Hallmann A."/>
            <person name="Hanikenne M."/>
            <person name="Hippler M."/>
            <person name="Inwood W."/>
            <person name="Jabbari K."/>
            <person name="Kalanon M."/>
            <person name="Kuras R."/>
            <person name="Lefebvre P.A."/>
            <person name="Lemaire S.D."/>
            <person name="Lobanov A.V."/>
            <person name="Lohr M."/>
            <person name="Manuell A."/>
            <person name="Meier I."/>
            <person name="Mets L."/>
            <person name="Mittag M."/>
            <person name="Mittelmeier T."/>
            <person name="Moroney J.V."/>
            <person name="Moseley J."/>
            <person name="Napoli C."/>
            <person name="Nedelcu A.M."/>
            <person name="Niyogi K."/>
            <person name="Novoselov S.V."/>
            <person name="Paulsen I.T."/>
            <person name="Pazour G."/>
            <person name="Purton S."/>
            <person name="Ral J.P."/>
            <person name="Riano-Pachon D.M."/>
            <person name="Riekhof W."/>
            <person name="Rymarquis L."/>
            <person name="Schroda M."/>
            <person name="Stern D."/>
            <person name="Umen J."/>
            <person name="Willows R."/>
            <person name="Wilson N."/>
            <person name="Zimmer S.L."/>
            <person name="Allmer J."/>
            <person name="Balk J."/>
            <person name="Bisova K."/>
            <person name="Chen C.J."/>
            <person name="Elias M."/>
            <person name="Gendler K."/>
            <person name="Hauser C."/>
            <person name="Lamb M.R."/>
            <person name="Ledford H."/>
            <person name="Long J.C."/>
            <person name="Minagawa J."/>
            <person name="Page M.D."/>
            <person name="Pan J."/>
            <person name="Pootakham W."/>
            <person name="Roje S."/>
            <person name="Rose A."/>
            <person name="Stahlberg E."/>
            <person name="Terauchi A.M."/>
            <person name="Yang P."/>
            <person name="Ball S."/>
            <person name="Bowler C."/>
            <person name="Dieckmann C.L."/>
            <person name="Gladyshev V.N."/>
            <person name="Green P."/>
            <person name="Jorgensen R."/>
            <person name="Mayfield S."/>
            <person name="Mueller-Roeber B."/>
            <person name="Rajamani S."/>
            <person name="Sayre R.T."/>
            <person name="Brokstein P."/>
            <person name="Dubchak I."/>
            <person name="Goodstein D."/>
            <person name="Hornick L."/>
            <person name="Huang Y.W."/>
            <person name="Jhaveri J."/>
            <person name="Luo Y."/>
            <person name="Martinez D."/>
            <person name="Ngau W.C."/>
            <person name="Otillar B."/>
            <person name="Poliakov A."/>
            <person name="Porter A."/>
            <person name="Szajkowski L."/>
            <person name="Werner G."/>
            <person name="Zhou K."/>
            <person name="Grigoriev I.V."/>
            <person name="Rokhsar D.S."/>
            <person name="Grossman A.R."/>
        </authorList>
    </citation>
    <scope>NUCLEOTIDE SEQUENCE [LARGE SCALE GENOMIC DNA]</scope>
    <source>
        <strain evidence="4">CC-503</strain>
    </source>
</reference>
<feature type="region of interest" description="Disordered" evidence="1">
    <location>
        <begin position="622"/>
        <end position="659"/>
    </location>
</feature>
<dbReference type="OrthoDB" id="541464at2759"/>
<dbReference type="Proteomes" id="UP000006906">
    <property type="component" value="Chromosome 16"/>
</dbReference>
<dbReference type="KEGG" id="cre:CHLRE_16g681600v5"/>
<feature type="compositionally biased region" description="Basic and acidic residues" evidence="1">
    <location>
        <begin position="1147"/>
        <end position="1172"/>
    </location>
</feature>
<sequence length="1172" mass="119553">MELFVRVLAPSAFVPAKCLRWKQLKLIVLKPSALEFAGQEIGLPVIIDDGDCSQLNADDYSPIKGPDGSVLGYSILRSGGPKQPANGTQSDGSTLLELTVALTEASGLYFALPEGGAASGNVETAITTFMPQDCPFNLPTIARQNGIADCSRRRSRLTFDVPSELFNCSSANEFVEGSSKVFFLMVRVDLAAAPCASASKWLWAGSDANAIRTGCSFITVTATCKPTTCPGFIAPPGSQLSTDTGGGTGASGGGSNVVLRSTSHDEAWKKVVPAVAGGAAGALILALVVAGGLIYSEKSRRYKRRLAAHAKRRASQLYGGGGGYYGSRESSYTSSSGGDGAAAAGGEMRDYSTSRMLRAAHTHSHMPGHGGFAGFDFSFSPAVGKHAASDAHMRRMRLHSVAATNQRTLGAGGSGGSVVGGFGGFTGFGGLTSRQGSTMGNAFWQTDTTKFMGVEHRKRSDEPDEPEPPEKGVHFFQSITTRQAPGAAIFDTGAPSRSIVIGGRQWDLTPGRGGALGFSSSSVSATPAGGGYPHSMFSQGMIMEEVAPMEPTEPDDDAWADAPDLPGRSKKRTSAAAYRASPENPIAQRLEALAAAGAGAAMPSVVKMRGRPWLATQLETIESTGGSGAPSSGVPSGPQSSTGSDAPSSPAGAAGTGGRLGSYEGAGGLVARAGSGAGAARVGSGSRLQRPGEPQVRGQSRFSVSTVADPTAGAAEVEAAGGPVTGTSVRSLRVSSRYDEVMSGMVAAATAAAGPGALEPRQRATPPQPAGEAAFVELGRTSERTSYMSATSALTHTASGLEDEPPQLQLPDWVAQGRAAAQSHYTSSAGTEPGQAAHAEAEQAVATGVASAGALAAAAEIAARGRLSPAGRLAAHNLPLPPSPSRFSGLQQLQQQQLQEQAPARHPAAPQFGPGVRMLLEAEPGPGGDRSASAGGRDAPSTPRGAAVRVLEKPLSPGPFAQLSAGGAAAGAGANPAEFSVFGEVAPEVALVLGSRSVVFDQSPELQAAPPEPGSGASGSASGGLLSLVPGLQAIRSRMSRRTEESPRRSAAGYGTPGSTGSSAGLRPADIPPILRPSDVSLTQLQESTATPNVSVPLDQPQPDTQEQELLAEGAAGSGMGSGLFGGRLLSRLTGRSGAGRSPTRGSRTESPRRRELLERPPPERQFDPKEE</sequence>
<dbReference type="EMBL" id="CM008977">
    <property type="protein sequence ID" value="PNW72120.1"/>
    <property type="molecule type" value="Genomic_DNA"/>
</dbReference>
<proteinExistence type="predicted"/>
<dbReference type="ExpressionAtlas" id="A0A2K3CV11">
    <property type="expression patterns" value="baseline and differential"/>
</dbReference>
<evidence type="ECO:0000256" key="2">
    <source>
        <dbReference type="SAM" id="Phobius"/>
    </source>
</evidence>
<feature type="region of interest" description="Disordered" evidence="1">
    <location>
        <begin position="676"/>
        <end position="703"/>
    </location>
</feature>
<feature type="compositionally biased region" description="Low complexity" evidence="1">
    <location>
        <begin position="629"/>
        <end position="653"/>
    </location>
</feature>
<organism evidence="3 4">
    <name type="scientific">Chlamydomonas reinhardtii</name>
    <name type="common">Chlamydomonas smithii</name>
    <dbReference type="NCBI Taxonomy" id="3055"/>
    <lineage>
        <taxon>Eukaryota</taxon>
        <taxon>Viridiplantae</taxon>
        <taxon>Chlorophyta</taxon>
        <taxon>core chlorophytes</taxon>
        <taxon>Chlorophyceae</taxon>
        <taxon>CS clade</taxon>
        <taxon>Chlamydomonadales</taxon>
        <taxon>Chlamydomonadaceae</taxon>
        <taxon>Chlamydomonas</taxon>
    </lineage>
</organism>
<protein>
    <submittedName>
        <fullName evidence="3">Uncharacterized protein</fullName>
    </submittedName>
</protein>
<name>A0A2K3CV11_CHLRE</name>
<feature type="region of interest" description="Disordered" evidence="1">
    <location>
        <begin position="819"/>
        <end position="839"/>
    </location>
</feature>
<feature type="transmembrane region" description="Helical" evidence="2">
    <location>
        <begin position="271"/>
        <end position="295"/>
    </location>
</feature>
<keyword evidence="2" id="KW-0472">Membrane</keyword>
<dbReference type="RefSeq" id="XP_042916002.1">
    <property type="nucleotide sequence ID" value="XM_043071438.1"/>
</dbReference>
<gene>
    <name evidence="3" type="ORF">CHLRE_16g681600v5</name>
</gene>
<feature type="compositionally biased region" description="Low complexity" evidence="1">
    <location>
        <begin position="676"/>
        <end position="688"/>
    </location>
</feature>
<dbReference type="PaxDb" id="3055-EDP04384"/>